<feature type="active site" description="Proton donor/acceptor" evidence="6">
    <location>
        <position position="332"/>
    </location>
</feature>
<evidence type="ECO:0000256" key="5">
    <source>
        <dbReference type="ARBA" id="ARBA00023316"/>
    </source>
</evidence>
<organism evidence="9 10">
    <name type="scientific">Anaerolinea thermophila</name>
    <dbReference type="NCBI Taxonomy" id="167964"/>
    <lineage>
        <taxon>Bacteria</taxon>
        <taxon>Bacillati</taxon>
        <taxon>Chloroflexota</taxon>
        <taxon>Anaerolineae</taxon>
        <taxon>Anaerolineales</taxon>
        <taxon>Anaerolineaceae</taxon>
        <taxon>Anaerolinea</taxon>
    </lineage>
</organism>
<dbReference type="GO" id="GO:0018104">
    <property type="term" value="P:peptidoglycan-protein cross-linking"/>
    <property type="evidence" value="ECO:0007669"/>
    <property type="project" value="TreeGrafter"/>
</dbReference>
<dbReference type="PANTHER" id="PTHR30582">
    <property type="entry name" value="L,D-TRANSPEPTIDASE"/>
    <property type="match status" value="1"/>
</dbReference>
<dbReference type="CDD" id="cd16913">
    <property type="entry name" value="YkuD_like"/>
    <property type="match status" value="1"/>
</dbReference>
<sequence length="390" mass="43854">MKKYHFLTALFVMIIFLGSFNSVSAQSDVTPNLPEEADDMALCLPGIYLEDPWDCLALGSSEILTDLAMNGLTIPLQPLPAVRPDSNLINLDQKYAKLNLQEGVQAAFYPNLDSAVAGINAFRFLPAGELLYITYTQQSDVNGGHYVQVESGEWVRASPTNYSPFQGLQFNETPPNGFGWILDQNNPREEPGYQAATISENLTREQLVQVYDQVEMDNTVWYMIGLGKWVEQRYIGVVNLMDSPPEGVTNGRWIEVNLEQQTLAVYENSQLVFATIIATGVDPYFTQPGLFHIYEKKELETMTGSFAAGKTDYYYLENVPWTMYFDQNRALHGAYWRALFGYPQSHGCVNLSVADSHWLFNWAQVGDWVYVWDPSGETPTDPSFYGQGGA</sequence>
<keyword evidence="2" id="KW-0808">Transferase</keyword>
<dbReference type="InterPro" id="IPR038063">
    <property type="entry name" value="Transpep_catalytic_dom"/>
</dbReference>
<evidence type="ECO:0000313" key="9">
    <source>
        <dbReference type="EMBL" id="KUK46865.1"/>
    </source>
</evidence>
<evidence type="ECO:0000259" key="8">
    <source>
        <dbReference type="PROSITE" id="PS52029"/>
    </source>
</evidence>
<feature type="active site" description="Nucleophile" evidence="6">
    <location>
        <position position="348"/>
    </location>
</feature>
<dbReference type="AlphaFoldDB" id="A0A101FYL7"/>
<dbReference type="InterPro" id="IPR050979">
    <property type="entry name" value="LD-transpeptidase"/>
</dbReference>
<evidence type="ECO:0000256" key="4">
    <source>
        <dbReference type="ARBA" id="ARBA00022984"/>
    </source>
</evidence>
<keyword evidence="4 6" id="KW-0573">Peptidoglycan synthesis</keyword>
<protein>
    <recommendedName>
        <fullName evidence="8">L,D-TPase catalytic domain-containing protein</fullName>
    </recommendedName>
</protein>
<evidence type="ECO:0000313" key="10">
    <source>
        <dbReference type="Proteomes" id="UP000064249"/>
    </source>
</evidence>
<evidence type="ECO:0000256" key="7">
    <source>
        <dbReference type="SAM" id="SignalP"/>
    </source>
</evidence>
<dbReference type="Pfam" id="PF03734">
    <property type="entry name" value="YkuD"/>
    <property type="match status" value="1"/>
</dbReference>
<dbReference type="GO" id="GO:0016740">
    <property type="term" value="F:transferase activity"/>
    <property type="evidence" value="ECO:0007669"/>
    <property type="project" value="UniProtKB-KW"/>
</dbReference>
<dbReference type="PROSITE" id="PS52029">
    <property type="entry name" value="LD_TPASE"/>
    <property type="match status" value="1"/>
</dbReference>
<keyword evidence="5 6" id="KW-0961">Cell wall biogenesis/degradation</keyword>
<evidence type="ECO:0000256" key="1">
    <source>
        <dbReference type="ARBA" id="ARBA00004752"/>
    </source>
</evidence>
<dbReference type="UniPathway" id="UPA00219"/>
<gene>
    <name evidence="9" type="ORF">XD73_0269</name>
</gene>
<accession>A0A101FYL7</accession>
<dbReference type="Proteomes" id="UP000064249">
    <property type="component" value="Unassembled WGS sequence"/>
</dbReference>
<dbReference type="GO" id="GO:0005576">
    <property type="term" value="C:extracellular region"/>
    <property type="evidence" value="ECO:0007669"/>
    <property type="project" value="TreeGrafter"/>
</dbReference>
<dbReference type="SUPFAM" id="SSF141523">
    <property type="entry name" value="L,D-transpeptidase catalytic domain-like"/>
    <property type="match status" value="1"/>
</dbReference>
<evidence type="ECO:0000256" key="6">
    <source>
        <dbReference type="PROSITE-ProRule" id="PRU01373"/>
    </source>
</evidence>
<feature type="signal peptide" evidence="7">
    <location>
        <begin position="1"/>
        <end position="25"/>
    </location>
</feature>
<dbReference type="GO" id="GO:0071972">
    <property type="term" value="F:peptidoglycan L,D-transpeptidase activity"/>
    <property type="evidence" value="ECO:0007669"/>
    <property type="project" value="TreeGrafter"/>
</dbReference>
<dbReference type="PANTHER" id="PTHR30582:SF2">
    <property type="entry name" value="L,D-TRANSPEPTIDASE YCIB-RELATED"/>
    <property type="match status" value="1"/>
</dbReference>
<proteinExistence type="predicted"/>
<dbReference type="GO" id="GO:0071555">
    <property type="term" value="P:cell wall organization"/>
    <property type="evidence" value="ECO:0007669"/>
    <property type="project" value="UniProtKB-UniRule"/>
</dbReference>
<feature type="domain" description="L,D-TPase catalytic" evidence="8">
    <location>
        <begin position="252"/>
        <end position="372"/>
    </location>
</feature>
<name>A0A101FYL7_9CHLR</name>
<dbReference type="InterPro" id="IPR005490">
    <property type="entry name" value="LD_TPept_cat_dom"/>
</dbReference>
<keyword evidence="3 6" id="KW-0133">Cell shape</keyword>
<evidence type="ECO:0000256" key="2">
    <source>
        <dbReference type="ARBA" id="ARBA00022679"/>
    </source>
</evidence>
<evidence type="ECO:0000256" key="3">
    <source>
        <dbReference type="ARBA" id="ARBA00022960"/>
    </source>
</evidence>
<comment type="pathway">
    <text evidence="1 6">Cell wall biogenesis; peptidoglycan biosynthesis.</text>
</comment>
<dbReference type="EMBL" id="LGFU01000005">
    <property type="protein sequence ID" value="KUK46865.1"/>
    <property type="molecule type" value="Genomic_DNA"/>
</dbReference>
<dbReference type="Gene3D" id="2.40.440.10">
    <property type="entry name" value="L,D-transpeptidase catalytic domain-like"/>
    <property type="match status" value="1"/>
</dbReference>
<dbReference type="GO" id="GO:0008360">
    <property type="term" value="P:regulation of cell shape"/>
    <property type="evidence" value="ECO:0007669"/>
    <property type="project" value="UniProtKB-UniRule"/>
</dbReference>
<keyword evidence="7" id="KW-0732">Signal</keyword>
<feature type="chain" id="PRO_5007096323" description="L,D-TPase catalytic domain-containing protein" evidence="7">
    <location>
        <begin position="26"/>
        <end position="390"/>
    </location>
</feature>
<comment type="caution">
    <text evidence="9">The sequence shown here is derived from an EMBL/GenBank/DDBJ whole genome shotgun (WGS) entry which is preliminary data.</text>
</comment>
<reference evidence="9 10" key="1">
    <citation type="journal article" date="2015" name="MBio">
        <title>Genome-Resolved Metagenomic Analysis Reveals Roles for Candidate Phyla and Other Microbial Community Members in Biogeochemical Transformations in Oil Reservoirs.</title>
        <authorList>
            <person name="Hu P."/>
            <person name="Tom L."/>
            <person name="Singh A."/>
            <person name="Thomas B.C."/>
            <person name="Baker B.J."/>
            <person name="Piceno Y.M."/>
            <person name="Andersen G.L."/>
            <person name="Banfield J.F."/>
        </authorList>
    </citation>
    <scope>NUCLEOTIDE SEQUENCE [LARGE SCALE GENOMIC DNA]</scope>
    <source>
        <strain evidence="9">46_16</strain>
    </source>
</reference>